<dbReference type="GO" id="GO:0000340">
    <property type="term" value="F:RNA 7-methylguanosine cap binding"/>
    <property type="evidence" value="ECO:0007669"/>
    <property type="project" value="TreeGrafter"/>
</dbReference>
<dbReference type="SUPFAM" id="SSF55418">
    <property type="entry name" value="eIF4e-like"/>
    <property type="match status" value="1"/>
</dbReference>
<evidence type="ECO:0000313" key="1">
    <source>
        <dbReference type="EMBL" id="QHT97322.1"/>
    </source>
</evidence>
<dbReference type="GO" id="GO:0003743">
    <property type="term" value="F:translation initiation factor activity"/>
    <property type="evidence" value="ECO:0007669"/>
    <property type="project" value="InterPro"/>
</dbReference>
<dbReference type="GO" id="GO:0016281">
    <property type="term" value="C:eukaryotic translation initiation factor 4F complex"/>
    <property type="evidence" value="ECO:0007669"/>
    <property type="project" value="TreeGrafter"/>
</dbReference>
<dbReference type="AlphaFoldDB" id="A0A6C0IW57"/>
<dbReference type="InterPro" id="IPR023398">
    <property type="entry name" value="TIF_eIF4e-like"/>
</dbReference>
<organism evidence="1">
    <name type="scientific">viral metagenome</name>
    <dbReference type="NCBI Taxonomy" id="1070528"/>
    <lineage>
        <taxon>unclassified sequences</taxon>
        <taxon>metagenomes</taxon>
        <taxon>organismal metagenomes</taxon>
    </lineage>
</organism>
<sequence length="208" mass="24844">MENNNNNTHSTNTKWIVWYHNPSDKNWNLSSYKDIIEISCLEDFCVLKNSWNLCLPNINEGMFFLMRQNKDMTNIYPQWEDKNNRDGGYWSYKVDKNFCEDAWYILFMKAIGETLTNDLEIMDSITGISISPKKSFSILKIWNNDSNKNSTDILTDFKYFSKKDVIYSNHKNNIKKDYLKTQKKKNYNSDKDGFTAVRKKKQYFTNRF</sequence>
<protein>
    <recommendedName>
        <fullName evidence="2">Eukaryotic translation initiation factor 4E</fullName>
    </recommendedName>
</protein>
<dbReference type="Pfam" id="PF01652">
    <property type="entry name" value="IF4E"/>
    <property type="match status" value="1"/>
</dbReference>
<name>A0A6C0IW57_9ZZZZ</name>
<reference evidence="1" key="1">
    <citation type="journal article" date="2020" name="Nature">
        <title>Giant virus diversity and host interactions through global metagenomics.</title>
        <authorList>
            <person name="Schulz F."/>
            <person name="Roux S."/>
            <person name="Paez-Espino D."/>
            <person name="Jungbluth S."/>
            <person name="Walsh D.A."/>
            <person name="Denef V.J."/>
            <person name="McMahon K.D."/>
            <person name="Konstantinidis K.T."/>
            <person name="Eloe-Fadrosh E.A."/>
            <person name="Kyrpides N.C."/>
            <person name="Woyke T."/>
        </authorList>
    </citation>
    <scope>NUCLEOTIDE SEQUENCE</scope>
    <source>
        <strain evidence="1">GVMAG-M-3300025138-11</strain>
    </source>
</reference>
<proteinExistence type="predicted"/>
<dbReference type="EMBL" id="MN740275">
    <property type="protein sequence ID" value="QHT97322.1"/>
    <property type="molecule type" value="Genomic_DNA"/>
</dbReference>
<dbReference type="PANTHER" id="PTHR11960">
    <property type="entry name" value="EUKARYOTIC TRANSLATION INITIATION FACTOR 4E RELATED"/>
    <property type="match status" value="1"/>
</dbReference>
<dbReference type="Gene3D" id="3.30.760.10">
    <property type="entry name" value="RNA Cap, Translation Initiation Factor Eif4e"/>
    <property type="match status" value="1"/>
</dbReference>
<accession>A0A6C0IW57</accession>
<dbReference type="PANTHER" id="PTHR11960:SF71">
    <property type="entry name" value="TRANSLATION INITIATION FACTOR 4E"/>
    <property type="match status" value="1"/>
</dbReference>
<dbReference type="InterPro" id="IPR001040">
    <property type="entry name" value="TIF_eIF_4E"/>
</dbReference>
<evidence type="ECO:0008006" key="2">
    <source>
        <dbReference type="Google" id="ProtNLM"/>
    </source>
</evidence>